<dbReference type="AlphaFoldDB" id="A0A1L0CX57"/>
<feature type="transmembrane region" description="Helical" evidence="1">
    <location>
        <begin position="20"/>
        <end position="40"/>
    </location>
</feature>
<feature type="transmembrane region" description="Helical" evidence="1">
    <location>
        <begin position="47"/>
        <end position="66"/>
    </location>
</feature>
<keyword evidence="1" id="KW-0812">Transmembrane</keyword>
<protein>
    <submittedName>
        <fullName evidence="2">CIC11C00000001509</fullName>
    </submittedName>
</protein>
<proteinExistence type="predicted"/>
<reference evidence="2 3" key="1">
    <citation type="submission" date="2016-10" db="EMBL/GenBank/DDBJ databases">
        <authorList>
            <person name="de Groot N.N."/>
        </authorList>
    </citation>
    <scope>NUCLEOTIDE SEQUENCE [LARGE SCALE GENOMIC DNA]</scope>
    <source>
        <strain evidence="2 3">CBS 141442</strain>
    </source>
</reference>
<keyword evidence="1" id="KW-0472">Membrane</keyword>
<dbReference type="EMBL" id="LT635756">
    <property type="protein sequence ID" value="SGZ48065.1"/>
    <property type="molecule type" value="Genomic_DNA"/>
</dbReference>
<feature type="transmembrane region" description="Helical" evidence="1">
    <location>
        <begin position="72"/>
        <end position="96"/>
    </location>
</feature>
<name>A0A1L0CX57_9ASCO</name>
<evidence type="ECO:0000313" key="2">
    <source>
        <dbReference type="EMBL" id="SGZ48065.1"/>
    </source>
</evidence>
<organism evidence="2 3">
    <name type="scientific">Sungouiella intermedia</name>
    <dbReference type="NCBI Taxonomy" id="45354"/>
    <lineage>
        <taxon>Eukaryota</taxon>
        <taxon>Fungi</taxon>
        <taxon>Dikarya</taxon>
        <taxon>Ascomycota</taxon>
        <taxon>Saccharomycotina</taxon>
        <taxon>Pichiomycetes</taxon>
        <taxon>Metschnikowiaceae</taxon>
        <taxon>Sungouiella</taxon>
    </lineage>
</organism>
<keyword evidence="1" id="KW-1133">Transmembrane helix</keyword>
<evidence type="ECO:0000256" key="1">
    <source>
        <dbReference type="SAM" id="Phobius"/>
    </source>
</evidence>
<sequence length="187" mass="20626">MASLTKHCTTIALTLRGLQILVSLLLIILASVNLSITGYTKMYIRKSVISGSIVFVYYLLTITPFTRWYLPLTIFCWELATIALYSVAVPFASVLYRDTDCTSGYGSDMTECRTGVGSFVLGCIGLVLAFISFVLVISYSFVPACKQNQVFSCNHFGIGAIFPKQPVKKEDCEHKMSDDPFADINVA</sequence>
<evidence type="ECO:0000313" key="3">
    <source>
        <dbReference type="Proteomes" id="UP000182334"/>
    </source>
</evidence>
<feature type="transmembrane region" description="Helical" evidence="1">
    <location>
        <begin position="116"/>
        <end position="142"/>
    </location>
</feature>
<keyword evidence="3" id="KW-1185">Reference proteome</keyword>
<gene>
    <name evidence="2" type="ORF">SAMEA4029010_CIC11G00000001509</name>
</gene>
<accession>A0A1L0CX57</accession>
<dbReference type="Proteomes" id="UP000182334">
    <property type="component" value="Chromosome I"/>
</dbReference>